<evidence type="ECO:0000313" key="6">
    <source>
        <dbReference type="EMBL" id="CAA2109270.1"/>
    </source>
</evidence>
<dbReference type="GO" id="GO:0043565">
    <property type="term" value="F:sequence-specific DNA binding"/>
    <property type="evidence" value="ECO:0007669"/>
    <property type="project" value="TreeGrafter"/>
</dbReference>
<proteinExistence type="inferred from homology"/>
<dbReference type="InterPro" id="IPR005119">
    <property type="entry name" value="LysR_subst-bd"/>
</dbReference>
<dbReference type="CDD" id="cd08432">
    <property type="entry name" value="PBP2_GcdR_TrpI_HvrB_AmpR_like"/>
    <property type="match status" value="1"/>
</dbReference>
<dbReference type="AlphaFoldDB" id="A0A679JSG8"/>
<dbReference type="Pfam" id="PF00126">
    <property type="entry name" value="HTH_1"/>
    <property type="match status" value="1"/>
</dbReference>
<keyword evidence="3" id="KW-0238">DNA-binding</keyword>
<sequence>MSERLPHLSALRAFEAAARRLSFRDAAEELGITASAISHQIRTLEAYLDVRLFDRLTRAVALTEAGSALYPKLDVGFRLVESAVREVRSLRTASALVVTAGPAIAAKWLVPKLYRFQEQYPGIELRVLTSSRPVDLDREDVDVAFRHGRGDYPGLESVRLFGEAYTPMCAPRLTEDARHPLRVPADLRHQRLLHDDAAALPGKGAAGWAQWLRSAKVRQVDAQAGAHFGQTDHAIQAAIDGGGVLLGRVSIAAFDLSAGRLVRPFELTLPSPFGYYFVTRQGRQRESAVAAFLSWIQAEAAATPGLPP</sequence>
<dbReference type="EMBL" id="LR743508">
    <property type="protein sequence ID" value="CAA2109270.1"/>
    <property type="molecule type" value="Genomic_DNA"/>
</dbReference>
<name>A0A679JSG8_VARPD</name>
<protein>
    <submittedName>
        <fullName evidence="6">Glycine cleavage system transcriptional activator</fullName>
    </submittedName>
</protein>
<dbReference type="Gene3D" id="1.10.10.10">
    <property type="entry name" value="Winged helix-like DNA-binding domain superfamily/Winged helix DNA-binding domain"/>
    <property type="match status" value="1"/>
</dbReference>
<evidence type="ECO:0000256" key="1">
    <source>
        <dbReference type="ARBA" id="ARBA00009437"/>
    </source>
</evidence>
<evidence type="ECO:0000256" key="2">
    <source>
        <dbReference type="ARBA" id="ARBA00023015"/>
    </source>
</evidence>
<gene>
    <name evidence="6" type="primary">gcvA_13</name>
    <name evidence="6" type="ORF">VVAX_05541</name>
</gene>
<evidence type="ECO:0000256" key="4">
    <source>
        <dbReference type="ARBA" id="ARBA00023163"/>
    </source>
</evidence>
<dbReference type="SUPFAM" id="SSF46785">
    <property type="entry name" value="Winged helix' DNA-binding domain"/>
    <property type="match status" value="1"/>
</dbReference>
<dbReference type="PRINTS" id="PR00039">
    <property type="entry name" value="HTHLYSR"/>
</dbReference>
<dbReference type="InterPro" id="IPR058163">
    <property type="entry name" value="LysR-type_TF_proteobact-type"/>
</dbReference>
<comment type="similarity">
    <text evidence="1">Belongs to the LysR transcriptional regulatory family.</text>
</comment>
<dbReference type="Gene3D" id="3.40.190.10">
    <property type="entry name" value="Periplasmic binding protein-like II"/>
    <property type="match status" value="2"/>
</dbReference>
<dbReference type="InterPro" id="IPR036390">
    <property type="entry name" value="WH_DNA-bd_sf"/>
</dbReference>
<accession>A0A679JSG8</accession>
<dbReference type="PANTHER" id="PTHR30537:SF26">
    <property type="entry name" value="GLYCINE CLEAVAGE SYSTEM TRANSCRIPTIONAL ACTIVATOR"/>
    <property type="match status" value="1"/>
</dbReference>
<dbReference type="NCBIfam" id="NF008352">
    <property type="entry name" value="PRK11139.1"/>
    <property type="match status" value="1"/>
</dbReference>
<dbReference type="FunFam" id="1.10.10.10:FF:000001">
    <property type="entry name" value="LysR family transcriptional regulator"/>
    <property type="match status" value="1"/>
</dbReference>
<dbReference type="PROSITE" id="PS50931">
    <property type="entry name" value="HTH_LYSR"/>
    <property type="match status" value="1"/>
</dbReference>
<organism evidence="6">
    <name type="scientific">Variovorax paradoxus</name>
    <dbReference type="NCBI Taxonomy" id="34073"/>
    <lineage>
        <taxon>Bacteria</taxon>
        <taxon>Pseudomonadati</taxon>
        <taxon>Pseudomonadota</taxon>
        <taxon>Betaproteobacteria</taxon>
        <taxon>Burkholderiales</taxon>
        <taxon>Comamonadaceae</taxon>
        <taxon>Variovorax</taxon>
    </lineage>
</organism>
<dbReference type="Pfam" id="PF03466">
    <property type="entry name" value="LysR_substrate"/>
    <property type="match status" value="1"/>
</dbReference>
<dbReference type="GO" id="GO:0006351">
    <property type="term" value="P:DNA-templated transcription"/>
    <property type="evidence" value="ECO:0007669"/>
    <property type="project" value="TreeGrafter"/>
</dbReference>
<dbReference type="InterPro" id="IPR000847">
    <property type="entry name" value="LysR_HTH_N"/>
</dbReference>
<keyword evidence="2" id="KW-0805">Transcription regulation</keyword>
<reference evidence="6" key="1">
    <citation type="submission" date="2019-12" db="EMBL/GenBank/DDBJ databases">
        <authorList>
            <person name="Cremers G."/>
        </authorList>
    </citation>
    <scope>NUCLEOTIDE SEQUENCE</scope>
    <source>
        <strain evidence="6">Vvax</strain>
    </source>
</reference>
<feature type="domain" description="HTH lysR-type" evidence="5">
    <location>
        <begin position="6"/>
        <end position="63"/>
    </location>
</feature>
<dbReference type="SUPFAM" id="SSF53850">
    <property type="entry name" value="Periplasmic binding protein-like II"/>
    <property type="match status" value="1"/>
</dbReference>
<evidence type="ECO:0000259" key="5">
    <source>
        <dbReference type="PROSITE" id="PS50931"/>
    </source>
</evidence>
<keyword evidence="4" id="KW-0804">Transcription</keyword>
<dbReference type="GO" id="GO:0003700">
    <property type="term" value="F:DNA-binding transcription factor activity"/>
    <property type="evidence" value="ECO:0007669"/>
    <property type="project" value="InterPro"/>
</dbReference>
<evidence type="ECO:0000256" key="3">
    <source>
        <dbReference type="ARBA" id="ARBA00023125"/>
    </source>
</evidence>
<dbReference type="PANTHER" id="PTHR30537">
    <property type="entry name" value="HTH-TYPE TRANSCRIPTIONAL REGULATOR"/>
    <property type="match status" value="1"/>
</dbReference>
<dbReference type="InterPro" id="IPR036388">
    <property type="entry name" value="WH-like_DNA-bd_sf"/>
</dbReference>
<dbReference type="RefSeq" id="WP_339093214.1">
    <property type="nucleotide sequence ID" value="NZ_LR743508.1"/>
</dbReference>